<feature type="transmembrane region" description="Helical" evidence="7">
    <location>
        <begin position="218"/>
        <end position="237"/>
    </location>
</feature>
<feature type="transmembrane region" description="Helical" evidence="7">
    <location>
        <begin position="410"/>
        <end position="432"/>
    </location>
</feature>
<reference evidence="9" key="1">
    <citation type="journal article" date="2019" name="Int. J. Syst. Evol. Microbiol.">
        <title>The Global Catalogue of Microorganisms (GCM) 10K type strain sequencing project: providing services to taxonomists for standard genome sequencing and annotation.</title>
        <authorList>
            <consortium name="The Broad Institute Genomics Platform"/>
            <consortium name="The Broad Institute Genome Sequencing Center for Infectious Disease"/>
            <person name="Wu L."/>
            <person name="Ma J."/>
        </authorList>
    </citation>
    <scope>NUCLEOTIDE SEQUENCE [LARGE SCALE GENOMIC DNA]</scope>
    <source>
        <strain evidence="9">JCM 30846</strain>
    </source>
</reference>
<keyword evidence="3 7" id="KW-0812">Transmembrane</keyword>
<keyword evidence="5 7" id="KW-0472">Membrane</keyword>
<evidence type="ECO:0000256" key="7">
    <source>
        <dbReference type="SAM" id="Phobius"/>
    </source>
</evidence>
<evidence type="ECO:0000256" key="2">
    <source>
        <dbReference type="ARBA" id="ARBA00022448"/>
    </source>
</evidence>
<feature type="transmembrane region" description="Helical" evidence="7">
    <location>
        <begin position="38"/>
        <end position="56"/>
    </location>
</feature>
<dbReference type="Pfam" id="PF01566">
    <property type="entry name" value="Nramp"/>
    <property type="match status" value="1"/>
</dbReference>
<dbReference type="PANTHER" id="PTHR11706:SF33">
    <property type="entry name" value="NATURAL RESISTANCE-ASSOCIATED MACROPHAGE PROTEIN 2"/>
    <property type="match status" value="1"/>
</dbReference>
<comment type="caution">
    <text evidence="8">The sequence shown here is derived from an EMBL/GenBank/DDBJ whole genome shotgun (WGS) entry which is preliminary data.</text>
</comment>
<feature type="transmembrane region" description="Helical" evidence="7">
    <location>
        <begin position="147"/>
        <end position="168"/>
    </location>
</feature>
<dbReference type="NCBIfam" id="NF037982">
    <property type="entry name" value="Nramp_1"/>
    <property type="match status" value="1"/>
</dbReference>
<dbReference type="EMBL" id="BAABEP010000005">
    <property type="protein sequence ID" value="GAA3716371.1"/>
    <property type="molecule type" value="Genomic_DNA"/>
</dbReference>
<evidence type="ECO:0000256" key="4">
    <source>
        <dbReference type="ARBA" id="ARBA00022989"/>
    </source>
</evidence>
<evidence type="ECO:0000256" key="5">
    <source>
        <dbReference type="ARBA" id="ARBA00023136"/>
    </source>
</evidence>
<sequence length="438" mass="44454">MGTESGGPGADTVPEPGTGGAARPEARTRGRRGRRGRLGTLPAVVGPAFVASVAYLDPGNYATNIQAGARYGYLLLWVVLCASLCAMPVQYLSAKLGTVTGRTLPELVRARCPRPVAHGLWIQAEAMAMATDVAEFLGAAIGLHLLLGVPVFPAGLLTGVVALGLLALQSRGRRAFEGGIIALLAVVFAGFAYEVARVRPPASDVLHGLLPSLSGGDSVYLAVGIVGATVMPHAVYLHSGLTSARAAALRGTPTGRVLRGERVDVLVALGLAGAVNMAMLAVAARLFHVPGLEGITDLEAAHHALGRLLGPAAAAVFAVALLASGLSSAGVGTYAGQVVMSGFTGLRLSPGIRRLVTMVPALAVLASGADATAVLVLGQVVLSFGIPFALVPLVLLTSRRDVMGPYASGAVAKTAAWAVVCVVSALNVFLIARQWAGG</sequence>
<evidence type="ECO:0000256" key="6">
    <source>
        <dbReference type="SAM" id="MobiDB-lite"/>
    </source>
</evidence>
<gene>
    <name evidence="8" type="ORF">GCM10023082_12540</name>
</gene>
<name>A0ABP7EA27_9ACTN</name>
<keyword evidence="2" id="KW-0813">Transport</keyword>
<feature type="transmembrane region" description="Helical" evidence="7">
    <location>
        <begin position="380"/>
        <end position="398"/>
    </location>
</feature>
<proteinExistence type="predicted"/>
<evidence type="ECO:0000256" key="1">
    <source>
        <dbReference type="ARBA" id="ARBA00004141"/>
    </source>
</evidence>
<keyword evidence="9" id="KW-1185">Reference proteome</keyword>
<dbReference type="RefSeq" id="WP_345642293.1">
    <property type="nucleotide sequence ID" value="NZ_BAABEP010000005.1"/>
</dbReference>
<dbReference type="InterPro" id="IPR001046">
    <property type="entry name" value="NRAMP_fam"/>
</dbReference>
<evidence type="ECO:0000313" key="9">
    <source>
        <dbReference type="Proteomes" id="UP001499884"/>
    </source>
</evidence>
<keyword evidence="4 7" id="KW-1133">Transmembrane helix</keyword>
<dbReference type="PRINTS" id="PR00447">
    <property type="entry name" value="NATRESASSCMP"/>
</dbReference>
<feature type="transmembrane region" description="Helical" evidence="7">
    <location>
        <begin position="265"/>
        <end position="288"/>
    </location>
</feature>
<feature type="region of interest" description="Disordered" evidence="6">
    <location>
        <begin position="1"/>
        <end position="39"/>
    </location>
</feature>
<evidence type="ECO:0000313" key="8">
    <source>
        <dbReference type="EMBL" id="GAA3716371.1"/>
    </source>
</evidence>
<accession>A0ABP7EA27</accession>
<protein>
    <submittedName>
        <fullName evidence="8">Nramp family divalent metal transporter</fullName>
    </submittedName>
</protein>
<organism evidence="8 9">
    <name type="scientific">Streptomyces tremellae</name>
    <dbReference type="NCBI Taxonomy" id="1124239"/>
    <lineage>
        <taxon>Bacteria</taxon>
        <taxon>Bacillati</taxon>
        <taxon>Actinomycetota</taxon>
        <taxon>Actinomycetes</taxon>
        <taxon>Kitasatosporales</taxon>
        <taxon>Streptomycetaceae</taxon>
        <taxon>Streptomyces</taxon>
    </lineage>
</organism>
<dbReference type="NCBIfam" id="TIGR01197">
    <property type="entry name" value="nramp"/>
    <property type="match status" value="1"/>
</dbReference>
<feature type="transmembrane region" description="Helical" evidence="7">
    <location>
        <begin position="180"/>
        <end position="198"/>
    </location>
</feature>
<dbReference type="Proteomes" id="UP001499884">
    <property type="component" value="Unassembled WGS sequence"/>
</dbReference>
<comment type="subcellular location">
    <subcellularLocation>
        <location evidence="1">Membrane</location>
        <topology evidence="1">Multi-pass membrane protein</topology>
    </subcellularLocation>
</comment>
<dbReference type="PANTHER" id="PTHR11706">
    <property type="entry name" value="SOLUTE CARRIER PROTEIN FAMILY 11 MEMBER"/>
    <property type="match status" value="1"/>
</dbReference>
<feature type="transmembrane region" description="Helical" evidence="7">
    <location>
        <begin position="71"/>
        <end position="92"/>
    </location>
</feature>
<feature type="transmembrane region" description="Helical" evidence="7">
    <location>
        <begin position="308"/>
        <end position="334"/>
    </location>
</feature>
<evidence type="ECO:0000256" key="3">
    <source>
        <dbReference type="ARBA" id="ARBA00022692"/>
    </source>
</evidence>
<dbReference type="NCBIfam" id="NF001923">
    <property type="entry name" value="PRK00701.1"/>
    <property type="match status" value="1"/>
</dbReference>